<organism evidence="9 10">
    <name type="scientific">Chromobacterium aquaticum</name>
    <dbReference type="NCBI Taxonomy" id="467180"/>
    <lineage>
        <taxon>Bacteria</taxon>
        <taxon>Pseudomonadati</taxon>
        <taxon>Pseudomonadota</taxon>
        <taxon>Betaproteobacteria</taxon>
        <taxon>Neisseriales</taxon>
        <taxon>Chromobacteriaceae</taxon>
        <taxon>Chromobacterium</taxon>
    </lineage>
</organism>
<keyword evidence="4 7" id="KW-0812">Transmembrane</keyword>
<evidence type="ECO:0000256" key="6">
    <source>
        <dbReference type="ARBA" id="ARBA00023136"/>
    </source>
</evidence>
<keyword evidence="6 7" id="KW-0472">Membrane</keyword>
<feature type="transmembrane region" description="Helical" evidence="7">
    <location>
        <begin position="354"/>
        <end position="380"/>
    </location>
</feature>
<dbReference type="PRINTS" id="PR01036">
    <property type="entry name" value="TCRTETB"/>
</dbReference>
<feature type="domain" description="Major facilitator superfamily (MFS) profile" evidence="8">
    <location>
        <begin position="11"/>
        <end position="457"/>
    </location>
</feature>
<evidence type="ECO:0000256" key="2">
    <source>
        <dbReference type="ARBA" id="ARBA00022448"/>
    </source>
</evidence>
<evidence type="ECO:0000256" key="5">
    <source>
        <dbReference type="ARBA" id="ARBA00022989"/>
    </source>
</evidence>
<gene>
    <name evidence="9" type="ORF">ACFO0R_13260</name>
</gene>
<reference evidence="10" key="1">
    <citation type="journal article" date="2019" name="Int. J. Syst. Evol. Microbiol.">
        <title>The Global Catalogue of Microorganisms (GCM) 10K type strain sequencing project: providing services to taxonomists for standard genome sequencing and annotation.</title>
        <authorList>
            <consortium name="The Broad Institute Genomics Platform"/>
            <consortium name="The Broad Institute Genome Sequencing Center for Infectious Disease"/>
            <person name="Wu L."/>
            <person name="Ma J."/>
        </authorList>
    </citation>
    <scope>NUCLEOTIDE SEQUENCE [LARGE SCALE GENOMIC DNA]</scope>
    <source>
        <strain evidence="10">CGMCC 4.7608</strain>
    </source>
</reference>
<feature type="transmembrane region" description="Helical" evidence="7">
    <location>
        <begin position="227"/>
        <end position="246"/>
    </location>
</feature>
<evidence type="ECO:0000259" key="8">
    <source>
        <dbReference type="PROSITE" id="PS50850"/>
    </source>
</evidence>
<comment type="caution">
    <text evidence="9">The sequence shown here is derived from an EMBL/GenBank/DDBJ whole genome shotgun (WGS) entry which is preliminary data.</text>
</comment>
<feature type="transmembrane region" description="Helical" evidence="7">
    <location>
        <begin position="401"/>
        <end position="419"/>
    </location>
</feature>
<comment type="subcellular location">
    <subcellularLocation>
        <location evidence="1">Cell membrane</location>
        <topology evidence="1">Multi-pass membrane protein</topology>
    </subcellularLocation>
</comment>
<evidence type="ECO:0000256" key="4">
    <source>
        <dbReference type="ARBA" id="ARBA00022692"/>
    </source>
</evidence>
<sequence length="462" mass="49301">MQLKLAAGMVTPLIVATALFMENMDATVIATSLPAIAHDLHVDPIGLKLALTSYLVSLAVFIPISGWMADRFGARRIFRSAIVVFVLGSLLCAASASLSSFVLARFVQGMGGAMMVPVGRLVILRTTDKADLVRALSYLTVPALLGPVIGPPLGGFISTYFHWRWIFLINIPIGVLGWWLARRHIEDLRDEAVPPLDWAGFALTGVGLSLLMLGLASEGKHLVSTGWSLALGGMGMALLLLYLAHYRKAAHPLLDLSLLRLPTFHAGVVGGFMFRVGIGATPFLLPLMLQLGLGFSPFVSGLLTCATAVGAIFMKTIVARILRRFGFRRVLIVNSVLAGLSIAAYALFYEALSYVWMLAVFIFGGCLRSLQFTSLNAISFADVTPASMSHATSLSGVAQQLAAGFGVTVGAFVVQGMATLRGHEQLGVGDFAWAFVVMGVLTMLSGLMFVRLDRRSGEALAG</sequence>
<keyword evidence="3" id="KW-1003">Cell membrane</keyword>
<feature type="transmembrane region" description="Helical" evidence="7">
    <location>
        <begin position="258"/>
        <end position="278"/>
    </location>
</feature>
<feature type="transmembrane region" description="Helical" evidence="7">
    <location>
        <begin position="102"/>
        <end position="123"/>
    </location>
</feature>
<feature type="transmembrane region" description="Helical" evidence="7">
    <location>
        <begin position="298"/>
        <end position="318"/>
    </location>
</feature>
<dbReference type="PROSITE" id="PS50850">
    <property type="entry name" value="MFS"/>
    <property type="match status" value="1"/>
</dbReference>
<keyword evidence="10" id="KW-1185">Reference proteome</keyword>
<dbReference type="InterPro" id="IPR020846">
    <property type="entry name" value="MFS_dom"/>
</dbReference>
<feature type="transmembrane region" description="Helical" evidence="7">
    <location>
        <begin position="77"/>
        <end position="96"/>
    </location>
</feature>
<dbReference type="RefSeq" id="WP_231462146.1">
    <property type="nucleotide sequence ID" value="NZ_JAJOHW010000059.1"/>
</dbReference>
<feature type="transmembrane region" description="Helical" evidence="7">
    <location>
        <begin position="193"/>
        <end position="215"/>
    </location>
</feature>
<feature type="transmembrane region" description="Helical" evidence="7">
    <location>
        <begin position="330"/>
        <end position="348"/>
    </location>
</feature>
<evidence type="ECO:0000256" key="1">
    <source>
        <dbReference type="ARBA" id="ARBA00004651"/>
    </source>
</evidence>
<name>A0ABV8ZV73_9NEIS</name>
<dbReference type="InterPro" id="IPR011701">
    <property type="entry name" value="MFS"/>
</dbReference>
<evidence type="ECO:0000256" key="3">
    <source>
        <dbReference type="ARBA" id="ARBA00022475"/>
    </source>
</evidence>
<evidence type="ECO:0000313" key="9">
    <source>
        <dbReference type="EMBL" id="MFC4490584.1"/>
    </source>
</evidence>
<dbReference type="PANTHER" id="PTHR42718:SF46">
    <property type="entry name" value="BLR6921 PROTEIN"/>
    <property type="match status" value="1"/>
</dbReference>
<dbReference type="Gene3D" id="1.20.1720.10">
    <property type="entry name" value="Multidrug resistance protein D"/>
    <property type="match status" value="1"/>
</dbReference>
<keyword evidence="2" id="KW-0813">Transport</keyword>
<dbReference type="SUPFAM" id="SSF103473">
    <property type="entry name" value="MFS general substrate transporter"/>
    <property type="match status" value="1"/>
</dbReference>
<protein>
    <submittedName>
        <fullName evidence="9">MFS transporter</fullName>
    </submittedName>
</protein>
<keyword evidence="5 7" id="KW-1133">Transmembrane helix</keyword>
<dbReference type="PANTHER" id="PTHR42718">
    <property type="entry name" value="MAJOR FACILITATOR SUPERFAMILY MULTIDRUG TRANSPORTER MFSC"/>
    <property type="match status" value="1"/>
</dbReference>
<dbReference type="InterPro" id="IPR036259">
    <property type="entry name" value="MFS_trans_sf"/>
</dbReference>
<evidence type="ECO:0000256" key="7">
    <source>
        <dbReference type="SAM" id="Phobius"/>
    </source>
</evidence>
<accession>A0ABV8ZV73</accession>
<feature type="transmembrane region" description="Helical" evidence="7">
    <location>
        <begin position="163"/>
        <end position="181"/>
    </location>
</feature>
<dbReference type="Proteomes" id="UP001595999">
    <property type="component" value="Unassembled WGS sequence"/>
</dbReference>
<dbReference type="Pfam" id="PF07690">
    <property type="entry name" value="MFS_1"/>
    <property type="match status" value="1"/>
</dbReference>
<dbReference type="EMBL" id="JBHSEK010000008">
    <property type="protein sequence ID" value="MFC4490584.1"/>
    <property type="molecule type" value="Genomic_DNA"/>
</dbReference>
<feature type="transmembrane region" description="Helical" evidence="7">
    <location>
        <begin position="135"/>
        <end position="157"/>
    </location>
</feature>
<feature type="transmembrane region" description="Helical" evidence="7">
    <location>
        <begin position="46"/>
        <end position="65"/>
    </location>
</feature>
<evidence type="ECO:0000313" key="10">
    <source>
        <dbReference type="Proteomes" id="UP001595999"/>
    </source>
</evidence>
<feature type="transmembrane region" description="Helical" evidence="7">
    <location>
        <begin position="431"/>
        <end position="450"/>
    </location>
</feature>
<dbReference type="Gene3D" id="1.20.1250.20">
    <property type="entry name" value="MFS general substrate transporter like domains"/>
    <property type="match status" value="1"/>
</dbReference>
<proteinExistence type="predicted"/>